<proteinExistence type="predicted"/>
<protein>
    <submittedName>
        <fullName evidence="2">GNAT family protein</fullName>
    </submittedName>
</protein>
<dbReference type="KEGG" id="mdb:OVN18_04165"/>
<dbReference type="AlphaFoldDB" id="A0A9E8MMG8"/>
<dbReference type="PANTHER" id="PTHR43610:SF1">
    <property type="entry name" value="N-ACETYLTRANSFERASE DOMAIN-CONTAINING PROTEIN"/>
    <property type="match status" value="1"/>
</dbReference>
<dbReference type="EMBL" id="CP113089">
    <property type="protein sequence ID" value="WAB82211.1"/>
    <property type="molecule type" value="Genomic_DNA"/>
</dbReference>
<accession>A0A9E8MMG8</accession>
<dbReference type="Gene3D" id="3.40.630.30">
    <property type="match status" value="1"/>
</dbReference>
<gene>
    <name evidence="2" type="ORF">OVN18_04165</name>
</gene>
<dbReference type="GO" id="GO:0016747">
    <property type="term" value="F:acyltransferase activity, transferring groups other than amino-acyl groups"/>
    <property type="evidence" value="ECO:0007669"/>
    <property type="project" value="InterPro"/>
</dbReference>
<dbReference type="Proteomes" id="UP001164706">
    <property type="component" value="Chromosome"/>
</dbReference>
<organism evidence="2 3">
    <name type="scientific">Microcella daejeonensis</name>
    <dbReference type="NCBI Taxonomy" id="2994971"/>
    <lineage>
        <taxon>Bacteria</taxon>
        <taxon>Bacillati</taxon>
        <taxon>Actinomycetota</taxon>
        <taxon>Actinomycetes</taxon>
        <taxon>Micrococcales</taxon>
        <taxon>Microbacteriaceae</taxon>
        <taxon>Microcella</taxon>
    </lineage>
</organism>
<evidence type="ECO:0000259" key="1">
    <source>
        <dbReference type="Pfam" id="PF13302"/>
    </source>
</evidence>
<evidence type="ECO:0000313" key="3">
    <source>
        <dbReference type="Proteomes" id="UP001164706"/>
    </source>
</evidence>
<dbReference type="InterPro" id="IPR016181">
    <property type="entry name" value="Acyl_CoA_acyltransferase"/>
</dbReference>
<reference evidence="2" key="1">
    <citation type="submission" date="2022-11" db="EMBL/GenBank/DDBJ databases">
        <title>Description of Microcella daejonensis nov. sp, isolated from riverside soil.</title>
        <authorList>
            <person name="Molina K.M."/>
            <person name="Kim S.B."/>
        </authorList>
    </citation>
    <scope>NUCLEOTIDE SEQUENCE</scope>
    <source>
        <strain evidence="2">MMS21-STM12</strain>
    </source>
</reference>
<sequence length="208" mass="22366">MTARPLPLDALEGYGVRLEPFAPSHLEGLRQALARPEVFAGGWGGGPAAFCEGAAFEAWIVRYLPLDSALPVPRPQVRVVRATAGPLAGRVLGTSTITDLVERSESAHIGYTAYTPEAWRGAVNPACKLLLLGHLFDHGYGRVKLQADVRNLRSRAAIARLGATFEGIARRDQQRADGSWRDTAIFSITIDDWPAVRAGLMARVAGAV</sequence>
<name>A0A9E8MMG8_9MICO</name>
<dbReference type="InterPro" id="IPR000182">
    <property type="entry name" value="GNAT_dom"/>
</dbReference>
<dbReference type="PANTHER" id="PTHR43610">
    <property type="entry name" value="BLL6696 PROTEIN"/>
    <property type="match status" value="1"/>
</dbReference>
<keyword evidence="3" id="KW-1185">Reference proteome</keyword>
<dbReference type="SUPFAM" id="SSF55729">
    <property type="entry name" value="Acyl-CoA N-acyltransferases (Nat)"/>
    <property type="match status" value="1"/>
</dbReference>
<dbReference type="RefSeq" id="WP_267782150.1">
    <property type="nucleotide sequence ID" value="NZ_CP113089.1"/>
</dbReference>
<dbReference type="Pfam" id="PF13302">
    <property type="entry name" value="Acetyltransf_3"/>
    <property type="match status" value="1"/>
</dbReference>
<evidence type="ECO:0000313" key="2">
    <source>
        <dbReference type="EMBL" id="WAB82211.1"/>
    </source>
</evidence>
<feature type="domain" description="N-acetyltransferase" evidence="1">
    <location>
        <begin position="17"/>
        <end position="163"/>
    </location>
</feature>